<feature type="domain" description="PKD" evidence="1">
    <location>
        <begin position="105"/>
        <end position="158"/>
    </location>
</feature>
<evidence type="ECO:0000259" key="1">
    <source>
        <dbReference type="PROSITE" id="PS50093"/>
    </source>
</evidence>
<reference evidence="3" key="1">
    <citation type="journal article" date="2019" name="Int. J. Syst. Evol. Microbiol.">
        <title>The Global Catalogue of Microorganisms (GCM) 10K type strain sequencing project: providing services to taxonomists for standard genome sequencing and annotation.</title>
        <authorList>
            <consortium name="The Broad Institute Genomics Platform"/>
            <consortium name="The Broad Institute Genome Sequencing Center for Infectious Disease"/>
            <person name="Wu L."/>
            <person name="Ma J."/>
        </authorList>
    </citation>
    <scope>NUCLEOTIDE SEQUENCE [LARGE SCALE GENOMIC DNA]</scope>
    <source>
        <strain evidence="3">NBRC 108725</strain>
    </source>
</reference>
<sequence>MTAPDSSTPTVEFVYRNANDCGSTDAVAAQLICRNDISVTLGGTDLPFRVLTMADLESFRPTPPVLTAEPNGWAIVGTPANFVAGAEQEVVPGELLGERAEVRFTPLSYTWSYGDGETRTTVEAGAPWSELGLDELSPTPTSHVYRERGTVSATLTTTYGAEYRFLGPDWTAVSGTLDVTGAPFPVVVVTATTMLVTGDCTATSGPGC</sequence>
<dbReference type="InterPro" id="IPR000601">
    <property type="entry name" value="PKD_dom"/>
</dbReference>
<dbReference type="Gene3D" id="2.60.40.10">
    <property type="entry name" value="Immunoglobulins"/>
    <property type="match status" value="1"/>
</dbReference>
<name>A0ABM8G8G4_9MICO</name>
<evidence type="ECO:0000313" key="3">
    <source>
        <dbReference type="Proteomes" id="UP001321498"/>
    </source>
</evidence>
<protein>
    <recommendedName>
        <fullName evidence="1">PKD domain-containing protein</fullName>
    </recommendedName>
</protein>
<dbReference type="PROSITE" id="PS50093">
    <property type="entry name" value="PKD"/>
    <property type="match status" value="1"/>
</dbReference>
<dbReference type="Proteomes" id="UP001321498">
    <property type="component" value="Chromosome"/>
</dbReference>
<proteinExistence type="predicted"/>
<evidence type="ECO:0000313" key="2">
    <source>
        <dbReference type="EMBL" id="BDZ44401.1"/>
    </source>
</evidence>
<dbReference type="InterPro" id="IPR013783">
    <property type="entry name" value="Ig-like_fold"/>
</dbReference>
<gene>
    <name evidence="2" type="ORF">GCM10025866_03100</name>
</gene>
<keyword evidence="3" id="KW-1185">Reference proteome</keyword>
<accession>A0ABM8G8G4</accession>
<dbReference type="RefSeq" id="WP_286277859.1">
    <property type="nucleotide sequence ID" value="NZ_AP027731.1"/>
</dbReference>
<dbReference type="EMBL" id="AP027731">
    <property type="protein sequence ID" value="BDZ44401.1"/>
    <property type="molecule type" value="Genomic_DNA"/>
</dbReference>
<organism evidence="2 3">
    <name type="scientific">Naasia aerilata</name>
    <dbReference type="NCBI Taxonomy" id="1162966"/>
    <lineage>
        <taxon>Bacteria</taxon>
        <taxon>Bacillati</taxon>
        <taxon>Actinomycetota</taxon>
        <taxon>Actinomycetes</taxon>
        <taxon>Micrococcales</taxon>
        <taxon>Microbacteriaceae</taxon>
        <taxon>Naasia</taxon>
    </lineage>
</organism>